<organism evidence="2 3">
    <name type="scientific">Exidia glandulosa HHB12029</name>
    <dbReference type="NCBI Taxonomy" id="1314781"/>
    <lineage>
        <taxon>Eukaryota</taxon>
        <taxon>Fungi</taxon>
        <taxon>Dikarya</taxon>
        <taxon>Basidiomycota</taxon>
        <taxon>Agaricomycotina</taxon>
        <taxon>Agaricomycetes</taxon>
        <taxon>Auriculariales</taxon>
        <taxon>Exidiaceae</taxon>
        <taxon>Exidia</taxon>
    </lineage>
</organism>
<evidence type="ECO:0000313" key="3">
    <source>
        <dbReference type="Proteomes" id="UP000077266"/>
    </source>
</evidence>
<dbReference type="PANTHER" id="PTHR44329">
    <property type="entry name" value="SERINE/THREONINE-PROTEIN KINASE TNNI3K-RELATED"/>
    <property type="match status" value="1"/>
</dbReference>
<accession>A0A165D164</accession>
<dbReference type="InterPro" id="IPR001245">
    <property type="entry name" value="Ser-Thr/Tyr_kinase_cat_dom"/>
</dbReference>
<keyword evidence="2" id="KW-0808">Transferase</keyword>
<gene>
    <name evidence="2" type="ORF">EXIGLDRAFT_842822</name>
</gene>
<dbReference type="Proteomes" id="UP000077266">
    <property type="component" value="Unassembled WGS sequence"/>
</dbReference>
<dbReference type="STRING" id="1314781.A0A165D164"/>
<dbReference type="OrthoDB" id="4062651at2759"/>
<dbReference type="GO" id="GO:0004674">
    <property type="term" value="F:protein serine/threonine kinase activity"/>
    <property type="evidence" value="ECO:0007669"/>
    <property type="project" value="TreeGrafter"/>
</dbReference>
<keyword evidence="2" id="KW-0418">Kinase</keyword>
<dbReference type="EMBL" id="KV426263">
    <property type="protein sequence ID" value="KZV83605.1"/>
    <property type="molecule type" value="Genomic_DNA"/>
</dbReference>
<keyword evidence="3" id="KW-1185">Reference proteome</keyword>
<sequence>MSLGCHNVSLEIARVAAISYAAGGYSDVHEGVHRKLGKVAVKRPRFTSETKVAKEERLMKECSLLAKLDHDNILRCIGYCVYNDARCLVTPWAENGTMSRYLRTEAAADRRRLLADIASALVYLHTRPLPIVHGDLHVDNVLINVDGRALLSDFGLSRELHPEGAASATRTSLGRLVYTAPELHDGYKPSLASDVFAFGMLIVETYSGRRPLARAATDVKALIVLSQSQRPSRDEITRGDFLRHLWELAQECWAHDPALRPNMIDVLPRLTRIPE</sequence>
<dbReference type="AlphaFoldDB" id="A0A165D164"/>
<evidence type="ECO:0000313" key="2">
    <source>
        <dbReference type="EMBL" id="KZV83605.1"/>
    </source>
</evidence>
<dbReference type="InterPro" id="IPR011009">
    <property type="entry name" value="Kinase-like_dom_sf"/>
</dbReference>
<dbReference type="InterPro" id="IPR000719">
    <property type="entry name" value="Prot_kinase_dom"/>
</dbReference>
<dbReference type="Pfam" id="PF07714">
    <property type="entry name" value="PK_Tyr_Ser-Thr"/>
    <property type="match status" value="1"/>
</dbReference>
<dbReference type="PIRSF" id="PIRSF000654">
    <property type="entry name" value="Integrin-linked_kinase"/>
    <property type="match status" value="1"/>
</dbReference>
<feature type="domain" description="Protein kinase" evidence="1">
    <location>
        <begin position="14"/>
        <end position="275"/>
    </location>
</feature>
<dbReference type="InterPro" id="IPR051681">
    <property type="entry name" value="Ser/Thr_Kinases-Pseudokinases"/>
</dbReference>
<evidence type="ECO:0000259" key="1">
    <source>
        <dbReference type="PROSITE" id="PS50011"/>
    </source>
</evidence>
<dbReference type="SUPFAM" id="SSF56112">
    <property type="entry name" value="Protein kinase-like (PK-like)"/>
    <property type="match status" value="1"/>
</dbReference>
<dbReference type="GO" id="GO:0005524">
    <property type="term" value="F:ATP binding"/>
    <property type="evidence" value="ECO:0007669"/>
    <property type="project" value="InterPro"/>
</dbReference>
<name>A0A165D164_EXIGL</name>
<dbReference type="InParanoid" id="A0A165D164"/>
<dbReference type="Gene3D" id="1.10.510.10">
    <property type="entry name" value="Transferase(Phosphotransferase) domain 1"/>
    <property type="match status" value="1"/>
</dbReference>
<dbReference type="PROSITE" id="PS50011">
    <property type="entry name" value="PROTEIN_KINASE_DOM"/>
    <property type="match status" value="1"/>
</dbReference>
<protein>
    <submittedName>
        <fullName evidence="2">Kinase-like protein</fullName>
    </submittedName>
</protein>
<reference evidence="2 3" key="1">
    <citation type="journal article" date="2016" name="Mol. Biol. Evol.">
        <title>Comparative Genomics of Early-Diverging Mushroom-Forming Fungi Provides Insights into the Origins of Lignocellulose Decay Capabilities.</title>
        <authorList>
            <person name="Nagy L.G."/>
            <person name="Riley R."/>
            <person name="Tritt A."/>
            <person name="Adam C."/>
            <person name="Daum C."/>
            <person name="Floudas D."/>
            <person name="Sun H."/>
            <person name="Yadav J.S."/>
            <person name="Pangilinan J."/>
            <person name="Larsson K.H."/>
            <person name="Matsuura K."/>
            <person name="Barry K."/>
            <person name="Labutti K."/>
            <person name="Kuo R."/>
            <person name="Ohm R.A."/>
            <person name="Bhattacharya S.S."/>
            <person name="Shirouzu T."/>
            <person name="Yoshinaga Y."/>
            <person name="Martin F.M."/>
            <person name="Grigoriev I.V."/>
            <person name="Hibbett D.S."/>
        </authorList>
    </citation>
    <scope>NUCLEOTIDE SEQUENCE [LARGE SCALE GENOMIC DNA]</scope>
    <source>
        <strain evidence="2 3">HHB12029</strain>
    </source>
</reference>
<proteinExistence type="predicted"/>